<dbReference type="Proteomes" id="UP001597641">
    <property type="component" value="Unassembled WGS sequence"/>
</dbReference>
<gene>
    <name evidence="1" type="ORF">ACFS7Z_23855</name>
</gene>
<reference evidence="2" key="1">
    <citation type="journal article" date="2019" name="Int. J. Syst. Evol. Microbiol.">
        <title>The Global Catalogue of Microorganisms (GCM) 10K type strain sequencing project: providing services to taxonomists for standard genome sequencing and annotation.</title>
        <authorList>
            <consortium name="The Broad Institute Genomics Platform"/>
            <consortium name="The Broad Institute Genome Sequencing Center for Infectious Disease"/>
            <person name="Wu L."/>
            <person name="Ma J."/>
        </authorList>
    </citation>
    <scope>NUCLEOTIDE SEQUENCE [LARGE SCALE GENOMIC DNA]</scope>
    <source>
        <strain evidence="2">KCTC 23984</strain>
    </source>
</reference>
<protein>
    <submittedName>
        <fullName evidence="1">Uncharacterized protein</fullName>
    </submittedName>
</protein>
<dbReference type="RefSeq" id="WP_377490767.1">
    <property type="nucleotide sequence ID" value="NZ_JBHUOX010000029.1"/>
</dbReference>
<dbReference type="EMBL" id="JBHUOX010000029">
    <property type="protein sequence ID" value="MFD3003417.1"/>
    <property type="molecule type" value="Genomic_DNA"/>
</dbReference>
<proteinExistence type="predicted"/>
<name>A0ABW6C2F8_9BACT</name>
<comment type="caution">
    <text evidence="1">The sequence shown here is derived from an EMBL/GenBank/DDBJ whole genome shotgun (WGS) entry which is preliminary data.</text>
</comment>
<organism evidence="1 2">
    <name type="scientific">Pontibacter toksunensis</name>
    <dbReference type="NCBI Taxonomy" id="1332631"/>
    <lineage>
        <taxon>Bacteria</taxon>
        <taxon>Pseudomonadati</taxon>
        <taxon>Bacteroidota</taxon>
        <taxon>Cytophagia</taxon>
        <taxon>Cytophagales</taxon>
        <taxon>Hymenobacteraceae</taxon>
        <taxon>Pontibacter</taxon>
    </lineage>
</organism>
<accession>A0ABW6C2F8</accession>
<evidence type="ECO:0000313" key="2">
    <source>
        <dbReference type="Proteomes" id="UP001597641"/>
    </source>
</evidence>
<sequence length="41" mass="4278">MSSKDLPEPAIQLLALLLNHAPGASEDPARGTVDCSCTLEL</sequence>
<keyword evidence="2" id="KW-1185">Reference proteome</keyword>
<evidence type="ECO:0000313" key="1">
    <source>
        <dbReference type="EMBL" id="MFD3003417.1"/>
    </source>
</evidence>